<keyword evidence="5" id="KW-0539">Nucleus</keyword>
<protein>
    <recommendedName>
        <fullName evidence="6">NAC domain-containing protein</fullName>
    </recommendedName>
</protein>
<evidence type="ECO:0000313" key="7">
    <source>
        <dbReference type="EMBL" id="WOG97252.1"/>
    </source>
</evidence>
<name>A0AAF0WW84_DAUCS</name>
<dbReference type="Pfam" id="PF02365">
    <property type="entry name" value="NAM"/>
    <property type="match status" value="1"/>
</dbReference>
<dbReference type="Proteomes" id="UP000077755">
    <property type="component" value="Chromosome 4"/>
</dbReference>
<evidence type="ECO:0000256" key="3">
    <source>
        <dbReference type="ARBA" id="ARBA00023125"/>
    </source>
</evidence>
<gene>
    <name evidence="7" type="ORF">DCAR_0416592</name>
</gene>
<dbReference type="PROSITE" id="PS51005">
    <property type="entry name" value="NAC"/>
    <property type="match status" value="1"/>
</dbReference>
<dbReference type="PANTHER" id="PTHR31744:SF210">
    <property type="entry name" value="NAC DOMAIN-CONTAINING PROTEIN 86-LIKE"/>
    <property type="match status" value="1"/>
</dbReference>
<proteinExistence type="predicted"/>
<feature type="domain" description="NAC" evidence="6">
    <location>
        <begin position="4"/>
        <end position="153"/>
    </location>
</feature>
<dbReference type="SUPFAM" id="SSF101941">
    <property type="entry name" value="NAC domain"/>
    <property type="match status" value="1"/>
</dbReference>
<evidence type="ECO:0000256" key="1">
    <source>
        <dbReference type="ARBA" id="ARBA00004123"/>
    </source>
</evidence>
<dbReference type="PANTHER" id="PTHR31744">
    <property type="entry name" value="PROTEIN CUP-SHAPED COTYLEDON 2-RELATED"/>
    <property type="match status" value="1"/>
</dbReference>
<sequence>MGILPPGFRFHPTDVELIMYYLKRKVMGKKFLFEAMAELNVYKYEPWDLAVKSLLKRDLEWYFFSPRERKYGSGARTNRATETGYWKATGKDRGIIYNNRTVGMIKTLIFYKGHAPKGERTDWVMHEYRLEDKNLADTEIIQDSFVICKIFQKSGLGPKNGAQYGAPFSEEEWNEVESAEEDGPFLTEHLKPSNHNALVAKTNMFKSSQGAQDPITSAAFSEGLNNTQDICAIHSPVNGQVLSGHSPYSDLDNLAPLNLIIPGTTSSCPISEPGLPRLSATSNIDTNMPYDLPEDELTALLSMFTEDSRMIPFENNEVCVHLFRLFECFV</sequence>
<keyword evidence="8" id="KW-1185">Reference proteome</keyword>
<keyword evidence="3" id="KW-0238">DNA-binding</keyword>
<dbReference type="GO" id="GO:0006355">
    <property type="term" value="P:regulation of DNA-templated transcription"/>
    <property type="evidence" value="ECO:0007669"/>
    <property type="project" value="InterPro"/>
</dbReference>
<dbReference type="GO" id="GO:0005634">
    <property type="term" value="C:nucleus"/>
    <property type="evidence" value="ECO:0007669"/>
    <property type="project" value="UniProtKB-SubCell"/>
</dbReference>
<reference evidence="7" key="2">
    <citation type="submission" date="2022-03" db="EMBL/GenBank/DDBJ databases">
        <title>Draft title - Genomic analysis of global carrot germplasm unveils the trajectory of domestication and the origin of high carotenoid orange carrot.</title>
        <authorList>
            <person name="Iorizzo M."/>
            <person name="Ellison S."/>
            <person name="Senalik D."/>
            <person name="Macko-Podgorni A."/>
            <person name="Grzebelus D."/>
            <person name="Bostan H."/>
            <person name="Rolling W."/>
            <person name="Curaba J."/>
            <person name="Simon P."/>
        </authorList>
    </citation>
    <scope>NUCLEOTIDE SEQUENCE</scope>
    <source>
        <tissue evidence="7">Leaf</tissue>
    </source>
</reference>
<keyword evidence="4" id="KW-0804">Transcription</keyword>
<dbReference type="EMBL" id="CP093346">
    <property type="protein sequence ID" value="WOG97252.1"/>
    <property type="molecule type" value="Genomic_DNA"/>
</dbReference>
<keyword evidence="2" id="KW-0805">Transcription regulation</keyword>
<dbReference type="Gene3D" id="2.170.150.80">
    <property type="entry name" value="NAC domain"/>
    <property type="match status" value="1"/>
</dbReference>
<dbReference type="InterPro" id="IPR003441">
    <property type="entry name" value="NAC-dom"/>
</dbReference>
<dbReference type="FunFam" id="2.170.150.80:FF:000002">
    <property type="entry name" value="Nac domain-containing protein 86"/>
    <property type="match status" value="1"/>
</dbReference>
<evidence type="ECO:0000313" key="8">
    <source>
        <dbReference type="Proteomes" id="UP000077755"/>
    </source>
</evidence>
<reference evidence="7" key="1">
    <citation type="journal article" date="2016" name="Nat. Genet.">
        <title>A high-quality carrot genome assembly provides new insights into carotenoid accumulation and asterid genome evolution.</title>
        <authorList>
            <person name="Iorizzo M."/>
            <person name="Ellison S."/>
            <person name="Senalik D."/>
            <person name="Zeng P."/>
            <person name="Satapoomin P."/>
            <person name="Huang J."/>
            <person name="Bowman M."/>
            <person name="Iovene M."/>
            <person name="Sanseverino W."/>
            <person name="Cavagnaro P."/>
            <person name="Yildiz M."/>
            <person name="Macko-Podgorni A."/>
            <person name="Moranska E."/>
            <person name="Grzebelus E."/>
            <person name="Grzebelus D."/>
            <person name="Ashrafi H."/>
            <person name="Zheng Z."/>
            <person name="Cheng S."/>
            <person name="Spooner D."/>
            <person name="Van Deynze A."/>
            <person name="Simon P."/>
        </authorList>
    </citation>
    <scope>NUCLEOTIDE SEQUENCE</scope>
    <source>
        <tissue evidence="7">Leaf</tissue>
    </source>
</reference>
<evidence type="ECO:0000256" key="4">
    <source>
        <dbReference type="ARBA" id="ARBA00023163"/>
    </source>
</evidence>
<evidence type="ECO:0000259" key="6">
    <source>
        <dbReference type="PROSITE" id="PS51005"/>
    </source>
</evidence>
<dbReference type="GO" id="GO:0003677">
    <property type="term" value="F:DNA binding"/>
    <property type="evidence" value="ECO:0007669"/>
    <property type="project" value="UniProtKB-KW"/>
</dbReference>
<dbReference type="InterPro" id="IPR036093">
    <property type="entry name" value="NAC_dom_sf"/>
</dbReference>
<dbReference type="AlphaFoldDB" id="A0AAF0WW84"/>
<evidence type="ECO:0000256" key="2">
    <source>
        <dbReference type="ARBA" id="ARBA00023015"/>
    </source>
</evidence>
<organism evidence="7 8">
    <name type="scientific">Daucus carota subsp. sativus</name>
    <name type="common">Carrot</name>
    <dbReference type="NCBI Taxonomy" id="79200"/>
    <lineage>
        <taxon>Eukaryota</taxon>
        <taxon>Viridiplantae</taxon>
        <taxon>Streptophyta</taxon>
        <taxon>Embryophyta</taxon>
        <taxon>Tracheophyta</taxon>
        <taxon>Spermatophyta</taxon>
        <taxon>Magnoliopsida</taxon>
        <taxon>eudicotyledons</taxon>
        <taxon>Gunneridae</taxon>
        <taxon>Pentapetalae</taxon>
        <taxon>asterids</taxon>
        <taxon>campanulids</taxon>
        <taxon>Apiales</taxon>
        <taxon>Apiaceae</taxon>
        <taxon>Apioideae</taxon>
        <taxon>Scandiceae</taxon>
        <taxon>Daucinae</taxon>
        <taxon>Daucus</taxon>
        <taxon>Daucus sect. Daucus</taxon>
    </lineage>
</organism>
<accession>A0AAF0WW84</accession>
<comment type="subcellular location">
    <subcellularLocation>
        <location evidence="1">Nucleus</location>
    </subcellularLocation>
</comment>
<evidence type="ECO:0000256" key="5">
    <source>
        <dbReference type="ARBA" id="ARBA00023242"/>
    </source>
</evidence>